<reference evidence="2 3" key="1">
    <citation type="submission" date="2017-03" db="EMBL/GenBank/DDBJ databases">
        <authorList>
            <person name="Afonso C.L."/>
            <person name="Miller P.J."/>
            <person name="Scott M.A."/>
            <person name="Spackman E."/>
            <person name="Goraichik I."/>
            <person name="Dimitrov K.M."/>
            <person name="Suarez D.L."/>
            <person name="Swayne D.E."/>
        </authorList>
    </citation>
    <scope>NUCLEOTIDE SEQUENCE [LARGE SCALE GENOMIC DNA]</scope>
    <source>
        <strain evidence="2">SB41UT1</strain>
    </source>
</reference>
<dbReference type="Proteomes" id="UP000196573">
    <property type="component" value="Unassembled WGS sequence"/>
</dbReference>
<feature type="transmembrane region" description="Helical" evidence="1">
    <location>
        <begin position="37"/>
        <end position="53"/>
    </location>
</feature>
<feature type="transmembrane region" description="Helical" evidence="1">
    <location>
        <begin position="90"/>
        <end position="113"/>
    </location>
</feature>
<keyword evidence="3" id="KW-1185">Reference proteome</keyword>
<name>A0A1X7ARB4_9GAMM</name>
<keyword evidence="1" id="KW-0812">Transmembrane</keyword>
<protein>
    <submittedName>
        <fullName evidence="2">Uncharacterized protein</fullName>
    </submittedName>
</protein>
<keyword evidence="1" id="KW-1133">Transmembrane helix</keyword>
<organism evidence="2 3">
    <name type="scientific">Parendozoicomonas haliclonae</name>
    <dbReference type="NCBI Taxonomy" id="1960125"/>
    <lineage>
        <taxon>Bacteria</taxon>
        <taxon>Pseudomonadati</taxon>
        <taxon>Pseudomonadota</taxon>
        <taxon>Gammaproteobacteria</taxon>
        <taxon>Oceanospirillales</taxon>
        <taxon>Endozoicomonadaceae</taxon>
        <taxon>Parendozoicomonas</taxon>
    </lineage>
</organism>
<dbReference type="EMBL" id="FWPT01000015">
    <property type="protein sequence ID" value="SMA50682.1"/>
    <property type="molecule type" value="Genomic_DNA"/>
</dbReference>
<evidence type="ECO:0000313" key="3">
    <source>
        <dbReference type="Proteomes" id="UP000196573"/>
    </source>
</evidence>
<dbReference type="AlphaFoldDB" id="A0A1X7ARB4"/>
<accession>A0A1X7ARB4</accession>
<dbReference type="RefSeq" id="WP_087113121.1">
    <property type="nucleotide sequence ID" value="NZ_CBCSCN010000015.1"/>
</dbReference>
<evidence type="ECO:0000313" key="2">
    <source>
        <dbReference type="EMBL" id="SMA50682.1"/>
    </source>
</evidence>
<gene>
    <name evidence="2" type="ORF">EHSB41UT_04499</name>
</gene>
<sequence length="121" mass="13828">MDWQAFLKKHHRAIIAWCIILMIAPFFIEIIIVADVLGAEVAVSFFVLLFNDYKNRFILKLHQAKEIFKTLCLIIQQHPIAQGHIYGFHLVMSVACVLMTGSVIYATAVWYPILILGQQSP</sequence>
<evidence type="ECO:0000256" key="1">
    <source>
        <dbReference type="SAM" id="Phobius"/>
    </source>
</evidence>
<feature type="transmembrane region" description="Helical" evidence="1">
    <location>
        <begin position="12"/>
        <end position="31"/>
    </location>
</feature>
<proteinExistence type="predicted"/>
<keyword evidence="1" id="KW-0472">Membrane</keyword>